<evidence type="ECO:0000259" key="3">
    <source>
        <dbReference type="Pfam" id="PF00881"/>
    </source>
</evidence>
<comment type="similarity">
    <text evidence="1">Belongs to the nitroreductase family.</text>
</comment>
<protein>
    <submittedName>
        <fullName evidence="4">Nitroreductase</fullName>
    </submittedName>
</protein>
<gene>
    <name evidence="4" type="ORF">COS54_00580</name>
</gene>
<evidence type="ECO:0000256" key="1">
    <source>
        <dbReference type="ARBA" id="ARBA00007118"/>
    </source>
</evidence>
<dbReference type="InterPro" id="IPR000415">
    <property type="entry name" value="Nitroreductase-like"/>
</dbReference>
<evidence type="ECO:0000313" key="5">
    <source>
        <dbReference type="Proteomes" id="UP000229631"/>
    </source>
</evidence>
<sequence length="64" mass="7388">MEIYQAIKTRRSVRSYKPDPVPEEILKRLFEAVRLAPSAHNAQEYKFVLVKNSEKKGDKIVALS</sequence>
<dbReference type="AlphaFoldDB" id="A0A2M7BF69"/>
<dbReference type="Proteomes" id="UP000229631">
    <property type="component" value="Unassembled WGS sequence"/>
</dbReference>
<accession>A0A2M7BF69</accession>
<feature type="domain" description="Nitroreductase" evidence="3">
    <location>
        <begin position="7"/>
        <end position="60"/>
    </location>
</feature>
<evidence type="ECO:0000256" key="2">
    <source>
        <dbReference type="ARBA" id="ARBA00023002"/>
    </source>
</evidence>
<organism evidence="4 5">
    <name type="scientific">Candidatus Shapirobacteria bacterium CG03_land_8_20_14_0_80_39_12</name>
    <dbReference type="NCBI Taxonomy" id="1974879"/>
    <lineage>
        <taxon>Bacteria</taxon>
        <taxon>Candidatus Shapironibacteriota</taxon>
    </lineage>
</organism>
<dbReference type="GO" id="GO:0016491">
    <property type="term" value="F:oxidoreductase activity"/>
    <property type="evidence" value="ECO:0007669"/>
    <property type="project" value="UniProtKB-KW"/>
</dbReference>
<dbReference type="Gene3D" id="3.40.109.10">
    <property type="entry name" value="NADH Oxidase"/>
    <property type="match status" value="1"/>
</dbReference>
<dbReference type="PANTHER" id="PTHR43673:SF10">
    <property type="entry name" value="NADH DEHYDROGENASE_NAD(P)H NITROREDUCTASE XCC3605-RELATED"/>
    <property type="match status" value="1"/>
</dbReference>
<dbReference type="PANTHER" id="PTHR43673">
    <property type="entry name" value="NAD(P)H NITROREDUCTASE YDGI-RELATED"/>
    <property type="match status" value="1"/>
</dbReference>
<reference evidence="5" key="1">
    <citation type="submission" date="2017-09" db="EMBL/GenBank/DDBJ databases">
        <title>Depth-based differentiation of microbial function through sediment-hosted aquifers and enrichment of novel symbionts in the deep terrestrial subsurface.</title>
        <authorList>
            <person name="Probst A.J."/>
            <person name="Ladd B."/>
            <person name="Jarett J.K."/>
            <person name="Geller-Mcgrath D.E."/>
            <person name="Sieber C.M.K."/>
            <person name="Emerson J.B."/>
            <person name="Anantharaman K."/>
            <person name="Thomas B.C."/>
            <person name="Malmstrom R."/>
            <person name="Stieglmeier M."/>
            <person name="Klingl A."/>
            <person name="Woyke T."/>
            <person name="Ryan C.M."/>
            <person name="Banfield J.F."/>
        </authorList>
    </citation>
    <scope>NUCLEOTIDE SEQUENCE [LARGE SCALE GENOMIC DNA]</scope>
</reference>
<evidence type="ECO:0000313" key="4">
    <source>
        <dbReference type="EMBL" id="PIV01730.1"/>
    </source>
</evidence>
<dbReference type="InterPro" id="IPR029479">
    <property type="entry name" value="Nitroreductase"/>
</dbReference>
<feature type="non-terminal residue" evidence="4">
    <location>
        <position position="64"/>
    </location>
</feature>
<comment type="caution">
    <text evidence="4">The sequence shown here is derived from an EMBL/GenBank/DDBJ whole genome shotgun (WGS) entry which is preliminary data.</text>
</comment>
<dbReference type="Pfam" id="PF00881">
    <property type="entry name" value="Nitroreductase"/>
    <property type="match status" value="1"/>
</dbReference>
<proteinExistence type="inferred from homology"/>
<dbReference type="SUPFAM" id="SSF55469">
    <property type="entry name" value="FMN-dependent nitroreductase-like"/>
    <property type="match status" value="1"/>
</dbReference>
<name>A0A2M7BF69_9BACT</name>
<keyword evidence="2" id="KW-0560">Oxidoreductase</keyword>
<dbReference type="EMBL" id="PEVC01000014">
    <property type="protein sequence ID" value="PIV01730.1"/>
    <property type="molecule type" value="Genomic_DNA"/>
</dbReference>